<gene>
    <name evidence="1" type="ORF">UFOPK1726_00923</name>
</gene>
<sequence>MSDQLPLPNSPSLPISATGNADIDSALIVLNTLDSLDINEHAEVFTQIHAKLSNALTDIDN</sequence>
<proteinExistence type="predicted"/>
<reference evidence="1" key="1">
    <citation type="submission" date="2020-05" db="EMBL/GenBank/DDBJ databases">
        <authorList>
            <person name="Chiriac C."/>
            <person name="Salcher M."/>
            <person name="Ghai R."/>
            <person name="Kavagutti S V."/>
        </authorList>
    </citation>
    <scope>NUCLEOTIDE SEQUENCE</scope>
</reference>
<dbReference type="EMBL" id="CAEZTT010000112">
    <property type="protein sequence ID" value="CAB4581004.1"/>
    <property type="molecule type" value="Genomic_DNA"/>
</dbReference>
<name>A0A6J6F238_9ZZZZ</name>
<dbReference type="AlphaFoldDB" id="A0A6J6F238"/>
<accession>A0A6J6F238</accession>
<organism evidence="1">
    <name type="scientific">freshwater metagenome</name>
    <dbReference type="NCBI Taxonomy" id="449393"/>
    <lineage>
        <taxon>unclassified sequences</taxon>
        <taxon>metagenomes</taxon>
        <taxon>ecological metagenomes</taxon>
    </lineage>
</organism>
<evidence type="ECO:0000313" key="1">
    <source>
        <dbReference type="EMBL" id="CAB4581004.1"/>
    </source>
</evidence>
<protein>
    <submittedName>
        <fullName evidence="1">Unannotated protein</fullName>
    </submittedName>
</protein>